<reference evidence="1" key="1">
    <citation type="submission" date="2021-01" db="EMBL/GenBank/DDBJ databases">
        <title>Whole genome shotgun sequence of Virgisporangium ochraceum NBRC 16418.</title>
        <authorList>
            <person name="Komaki H."/>
            <person name="Tamura T."/>
        </authorList>
    </citation>
    <scope>NUCLEOTIDE SEQUENCE</scope>
    <source>
        <strain evidence="1">NBRC 16418</strain>
    </source>
</reference>
<evidence type="ECO:0000313" key="2">
    <source>
        <dbReference type="Proteomes" id="UP000635606"/>
    </source>
</evidence>
<sequence>MTTPPFEPDDYDDMIQVDPAELGCEWCLSGFAPAGTHHVLGLVYVACRHCTDTCPCCGGIGIFPADSTCQHCLTDALATLGYTATFCHTCVGILTVQRIEETTL</sequence>
<evidence type="ECO:0000313" key="1">
    <source>
        <dbReference type="EMBL" id="GIJ71254.1"/>
    </source>
</evidence>
<dbReference type="Proteomes" id="UP000635606">
    <property type="component" value="Unassembled WGS sequence"/>
</dbReference>
<name>A0A8J3ZVQ9_9ACTN</name>
<protein>
    <submittedName>
        <fullName evidence="1">Uncharacterized protein</fullName>
    </submittedName>
</protein>
<dbReference type="EMBL" id="BOPH01000087">
    <property type="protein sequence ID" value="GIJ71254.1"/>
    <property type="molecule type" value="Genomic_DNA"/>
</dbReference>
<accession>A0A8J3ZVQ9</accession>
<comment type="caution">
    <text evidence="1">The sequence shown here is derived from an EMBL/GenBank/DDBJ whole genome shotgun (WGS) entry which is preliminary data.</text>
</comment>
<dbReference type="RefSeq" id="WP_203931136.1">
    <property type="nucleotide sequence ID" value="NZ_BOPH01000087.1"/>
</dbReference>
<organism evidence="1 2">
    <name type="scientific">Virgisporangium ochraceum</name>
    <dbReference type="NCBI Taxonomy" id="65505"/>
    <lineage>
        <taxon>Bacteria</taxon>
        <taxon>Bacillati</taxon>
        <taxon>Actinomycetota</taxon>
        <taxon>Actinomycetes</taxon>
        <taxon>Micromonosporales</taxon>
        <taxon>Micromonosporaceae</taxon>
        <taxon>Virgisporangium</taxon>
    </lineage>
</organism>
<dbReference type="AlphaFoldDB" id="A0A8J3ZVQ9"/>
<proteinExistence type="predicted"/>
<gene>
    <name evidence="1" type="ORF">Voc01_061710</name>
</gene>
<keyword evidence="2" id="KW-1185">Reference proteome</keyword>